<dbReference type="NCBIfam" id="NF047595">
    <property type="entry name" value="IS66_ISRel24_TnpA"/>
    <property type="match status" value="1"/>
</dbReference>
<dbReference type="RefSeq" id="WP_377262945.1">
    <property type="nucleotide sequence ID" value="NZ_JBHMAA010000017.1"/>
</dbReference>
<dbReference type="InterPro" id="IPR010921">
    <property type="entry name" value="Trp_repressor/repl_initiator"/>
</dbReference>
<dbReference type="Proteomes" id="UP001589692">
    <property type="component" value="Unassembled WGS sequence"/>
</dbReference>
<dbReference type="SUPFAM" id="SSF48295">
    <property type="entry name" value="TrpR-like"/>
    <property type="match status" value="1"/>
</dbReference>
<dbReference type="Pfam" id="PF01527">
    <property type="entry name" value="HTH_Tnp_1"/>
    <property type="match status" value="1"/>
</dbReference>
<comment type="caution">
    <text evidence="1">The sequence shown here is derived from an EMBL/GenBank/DDBJ whole genome shotgun (WGS) entry which is preliminary data.</text>
</comment>
<sequence>MLEEEDDEFPLTDDDIRVAVRRWLDTSAWKQRLKIVDEMSPGGLRGNTRDSPMTKHPIEVITSVERRRRWSREEKEGLVAACLEPDAVISEIARAAGIHVSQLFRWSKELCRIEEPRSDTATLVPVIVSETAPAASPVERGPLATSLPRRKRSDVTIELGRGRRVRVDSDIDTDALGRILDCVLGLR</sequence>
<protein>
    <submittedName>
        <fullName evidence="1">Transposase</fullName>
    </submittedName>
</protein>
<evidence type="ECO:0000313" key="2">
    <source>
        <dbReference type="Proteomes" id="UP001589692"/>
    </source>
</evidence>
<proteinExistence type="predicted"/>
<accession>A0ABV6AIW3</accession>
<organism evidence="1 2">
    <name type="scientific">Rhizobium puerariae</name>
    <dbReference type="NCBI Taxonomy" id="1585791"/>
    <lineage>
        <taxon>Bacteria</taxon>
        <taxon>Pseudomonadati</taxon>
        <taxon>Pseudomonadota</taxon>
        <taxon>Alphaproteobacteria</taxon>
        <taxon>Hyphomicrobiales</taxon>
        <taxon>Rhizobiaceae</taxon>
        <taxon>Rhizobium/Agrobacterium group</taxon>
        <taxon>Rhizobium</taxon>
    </lineage>
</organism>
<dbReference type="EMBL" id="JBHMAA010000017">
    <property type="protein sequence ID" value="MFB9950487.1"/>
    <property type="molecule type" value="Genomic_DNA"/>
</dbReference>
<dbReference type="InterPro" id="IPR002514">
    <property type="entry name" value="Transposase_8"/>
</dbReference>
<keyword evidence="2" id="KW-1185">Reference proteome</keyword>
<reference evidence="1 2" key="1">
    <citation type="submission" date="2024-09" db="EMBL/GenBank/DDBJ databases">
        <authorList>
            <person name="Sun Q."/>
            <person name="Mori K."/>
        </authorList>
    </citation>
    <scope>NUCLEOTIDE SEQUENCE [LARGE SCALE GENOMIC DNA]</scope>
    <source>
        <strain evidence="1 2">TBRC 4938</strain>
    </source>
</reference>
<dbReference type="PANTHER" id="PTHR37936">
    <property type="entry name" value="TRANSPOSASE INSC FOR INSERTION ELEMENT IS2A-RELATED"/>
    <property type="match status" value="1"/>
</dbReference>
<name>A0ABV6AIW3_9HYPH</name>
<dbReference type="PANTHER" id="PTHR37936:SF3">
    <property type="entry name" value="TRANSPOSASE INSC FOR INSERTION ELEMENT IS2A-RELATED"/>
    <property type="match status" value="1"/>
</dbReference>
<evidence type="ECO:0000313" key="1">
    <source>
        <dbReference type="EMBL" id="MFB9950487.1"/>
    </source>
</evidence>
<gene>
    <name evidence="1" type="ORF">ACFFP0_16645</name>
</gene>